<evidence type="ECO:0000313" key="2">
    <source>
        <dbReference type="EMBL" id="CAE0048515.1"/>
    </source>
</evidence>
<protein>
    <recommendedName>
        <fullName evidence="3">Pentacotripeptide-repeat region of PRORP domain-containing protein</fullName>
    </recommendedName>
</protein>
<dbReference type="PANTHER" id="PTHR47939:SF5">
    <property type="entry name" value="PENTACOTRIPEPTIDE-REPEAT REGION OF PRORP DOMAIN-CONTAINING PROTEIN"/>
    <property type="match status" value="1"/>
</dbReference>
<name>A0A7S2ZSZ1_9RHOD</name>
<reference evidence="2" key="1">
    <citation type="submission" date="2021-01" db="EMBL/GenBank/DDBJ databases">
        <authorList>
            <person name="Corre E."/>
            <person name="Pelletier E."/>
            <person name="Niang G."/>
            <person name="Scheremetjew M."/>
            <person name="Finn R."/>
            <person name="Kale V."/>
            <person name="Holt S."/>
            <person name="Cochrane G."/>
            <person name="Meng A."/>
            <person name="Brown T."/>
            <person name="Cohen L."/>
        </authorList>
    </citation>
    <scope>NUCLEOTIDE SEQUENCE</scope>
    <source>
        <strain evidence="2">CCMP 769</strain>
    </source>
</reference>
<accession>A0A7S2ZSZ1</accession>
<dbReference type="EMBL" id="HBHW01021393">
    <property type="protein sequence ID" value="CAE0048515.1"/>
    <property type="molecule type" value="Transcribed_RNA"/>
</dbReference>
<evidence type="ECO:0008006" key="3">
    <source>
        <dbReference type="Google" id="ProtNLM"/>
    </source>
</evidence>
<proteinExistence type="predicted"/>
<dbReference type="InterPro" id="IPR050667">
    <property type="entry name" value="PPR-containing_protein"/>
</dbReference>
<dbReference type="PANTHER" id="PTHR47939">
    <property type="entry name" value="MEMBRANE-ASSOCIATED SALT-INDUCIBLE PROTEIN-LIKE"/>
    <property type="match status" value="1"/>
</dbReference>
<organism evidence="2">
    <name type="scientific">Rhodosorus marinus</name>
    <dbReference type="NCBI Taxonomy" id="101924"/>
    <lineage>
        <taxon>Eukaryota</taxon>
        <taxon>Rhodophyta</taxon>
        <taxon>Stylonematophyceae</taxon>
        <taxon>Stylonematales</taxon>
        <taxon>Stylonemataceae</taxon>
        <taxon>Rhodosorus</taxon>
    </lineage>
</organism>
<dbReference type="NCBIfam" id="TIGR00756">
    <property type="entry name" value="PPR"/>
    <property type="match status" value="1"/>
</dbReference>
<dbReference type="InterPro" id="IPR011990">
    <property type="entry name" value="TPR-like_helical_dom_sf"/>
</dbReference>
<gene>
    <name evidence="2" type="ORF">RMAR00112_LOCUS16510</name>
</gene>
<feature type="region of interest" description="Disordered" evidence="1">
    <location>
        <begin position="37"/>
        <end position="58"/>
    </location>
</feature>
<sequence length="949" mass="108231">MDRFGRRSWQMGARAAHRRGRYLTTASSGPCLYAGQGSNWSERRKRTQKRSLSSAPRSAHALSMYPGKFGEMDDVMSALHHGQGERASFAVREALKGLTSYELEQFLDLVEGKHAEQAVVLLATELWSRNSLASTRLCSLMMRKLVQWRQLGAMLDLYRKMRSHKIEPDSFTSSVLLLSCARGDRIAEMDEVLRHLGVRNVNGRVLAVVLAAYHRNGKPKRALEVFSALDRSRVSTDRVKVVREVEKILEGGNDPSNATTSLRSDLEVLGLSLNKPKRVAAALRLLDRDDLDWFMKRLLTKGDQKIMAKILLGMDSDTSAFVAEILLKALASKRVVMQDELLEAIVSTFAVHGEKSPGNMERTMALIEEKTPLTAFRKLGELLKAMNNANLTERVEEITDELMAKSSSLKSPDAAMSVLSYHREHKDDWATHKLFMKMVEAGVAFRLQDCVALMNRFLDSRERALARRMSKYIDEHPIYDRTSAVVDANIRMAMQYKDSQRVLDLVEEGLAMGLKVLDSGKQYLLMALASTFEPMKALASLQTYKLRKQENVERLMQMYLDRRNFAAVETIFASMKKIGLEETKEVHSIRLQALALCESGRDLLDAVQDMKKAFALDPQAGRIALNSLIGMGNFVYANELYTALIDVNAKVDRSVYKGLAELATQAKNRRAAFKYGQLFELATLAETPINAHEAHMLSMKIFSEFGHYRRCVKEFTELGQIKDSIPADAYRYPYIAEAKLGNWLGLEMFVRHRRHNHVRPDREYFVHYLRAKAILRSDVSVQPFLEDLGVNGVRPDAAIFMDMMRLKMSAREYSWVNRVFQTMINSGVKPDLDHHALLIVALLRRETLMPQVFRHVMRKTLMCFEEAAGDNPVELYKRVIRFCVEYGEAQTLRLFTEKLISQRRVSLAQGEELRRLFEDRMRQETANVFGATKSIFDLRPLVRWTPSWK</sequence>
<dbReference type="InterPro" id="IPR002885">
    <property type="entry name" value="PPR_rpt"/>
</dbReference>
<dbReference type="Pfam" id="PF13812">
    <property type="entry name" value="PPR_3"/>
    <property type="match status" value="1"/>
</dbReference>
<dbReference type="AlphaFoldDB" id="A0A7S2ZSZ1"/>
<evidence type="ECO:0000256" key="1">
    <source>
        <dbReference type="SAM" id="MobiDB-lite"/>
    </source>
</evidence>
<dbReference type="Gene3D" id="1.25.40.10">
    <property type="entry name" value="Tetratricopeptide repeat domain"/>
    <property type="match status" value="2"/>
</dbReference>